<dbReference type="AlphaFoldDB" id="A0A444PUG3"/>
<evidence type="ECO:0000313" key="3">
    <source>
        <dbReference type="Proteomes" id="UP000288547"/>
    </source>
</evidence>
<evidence type="ECO:0000256" key="1">
    <source>
        <dbReference type="SAM" id="MobiDB-lite"/>
    </source>
</evidence>
<name>A0A444PUG3_9MICO</name>
<proteinExistence type="predicted"/>
<dbReference type="EMBL" id="RZNB01000002">
    <property type="protein sequence ID" value="RWZ51514.1"/>
    <property type="molecule type" value="Genomic_DNA"/>
</dbReference>
<evidence type="ECO:0000313" key="2">
    <source>
        <dbReference type="EMBL" id="RWZ51514.1"/>
    </source>
</evidence>
<organism evidence="2 3">
    <name type="scientific">Labedella phragmitis</name>
    <dbReference type="NCBI Taxonomy" id="2498849"/>
    <lineage>
        <taxon>Bacteria</taxon>
        <taxon>Bacillati</taxon>
        <taxon>Actinomycetota</taxon>
        <taxon>Actinomycetes</taxon>
        <taxon>Micrococcales</taxon>
        <taxon>Microbacteriaceae</taxon>
        <taxon>Labedella</taxon>
    </lineage>
</organism>
<feature type="region of interest" description="Disordered" evidence="1">
    <location>
        <begin position="1"/>
        <end position="60"/>
    </location>
</feature>
<dbReference type="Proteomes" id="UP000288547">
    <property type="component" value="Unassembled WGS sequence"/>
</dbReference>
<dbReference type="RefSeq" id="WP_128494230.1">
    <property type="nucleotide sequence ID" value="NZ_RZNB01000002.1"/>
</dbReference>
<dbReference type="OrthoDB" id="5121684at2"/>
<comment type="caution">
    <text evidence="2">The sequence shown here is derived from an EMBL/GenBank/DDBJ whole genome shotgun (WGS) entry which is preliminary data.</text>
</comment>
<protein>
    <submittedName>
        <fullName evidence="2">Uncharacterized protein</fullName>
    </submittedName>
</protein>
<gene>
    <name evidence="2" type="ORF">ELQ90_05215</name>
</gene>
<accession>A0A444PUG3</accession>
<keyword evidence="3" id="KW-1185">Reference proteome</keyword>
<sequence length="60" mass="6322">MTESTPTTGSDEEYDPALDKPSQAEGEDTDAESPEPQNAGDEELGHPSQAEGEDDSRVDG</sequence>
<reference evidence="2 3" key="1">
    <citation type="submission" date="2018-12" db="EMBL/GenBank/DDBJ databases">
        <authorList>
            <person name="Li F."/>
        </authorList>
    </citation>
    <scope>NUCLEOTIDE SEQUENCE [LARGE SCALE GENOMIC DNA]</scope>
    <source>
        <strain evidence="2 3">11W25H-1</strain>
    </source>
</reference>